<keyword evidence="4" id="KW-0862">Zinc</keyword>
<dbReference type="FunFam" id="1.10.1170.10:FF:000002">
    <property type="entry name" value="Baculoviral IAP repeat containing 7"/>
    <property type="match status" value="1"/>
</dbReference>
<dbReference type="PANTHER" id="PTHR10044">
    <property type="entry name" value="INHIBITOR OF APOPTOSIS"/>
    <property type="match status" value="1"/>
</dbReference>
<dbReference type="GO" id="GO:0008270">
    <property type="term" value="F:zinc ion binding"/>
    <property type="evidence" value="ECO:0007669"/>
    <property type="project" value="UniProtKB-KW"/>
</dbReference>
<evidence type="ECO:0000256" key="3">
    <source>
        <dbReference type="ARBA" id="ARBA00022771"/>
    </source>
</evidence>
<feature type="domain" description="RING-type" evidence="6">
    <location>
        <begin position="190"/>
        <end position="225"/>
    </location>
</feature>
<dbReference type="EMBL" id="BLXT01007869">
    <property type="protein sequence ID" value="GFO43308.1"/>
    <property type="molecule type" value="Genomic_DNA"/>
</dbReference>
<evidence type="ECO:0000256" key="2">
    <source>
        <dbReference type="ARBA" id="ARBA00022723"/>
    </source>
</evidence>
<keyword evidence="3 5" id="KW-0863">Zinc-finger</keyword>
<name>A0AAV4DG84_9GAST</name>
<dbReference type="AlphaFoldDB" id="A0AAV4DG84"/>
<evidence type="ECO:0000313" key="7">
    <source>
        <dbReference type="EMBL" id="GFO43308.1"/>
    </source>
</evidence>
<evidence type="ECO:0000256" key="1">
    <source>
        <dbReference type="ARBA" id="ARBA00006672"/>
    </source>
</evidence>
<dbReference type="SUPFAM" id="SSF57924">
    <property type="entry name" value="Inhibitor of apoptosis (IAP) repeat"/>
    <property type="match status" value="1"/>
</dbReference>
<dbReference type="SMART" id="SM00238">
    <property type="entry name" value="BIR"/>
    <property type="match status" value="1"/>
</dbReference>
<sequence length="236" mass="26982">MQCYTTNKCNYLVDFILSGYGDCAWCFYCGVRFLNWEVGDDAWIVHVQYHPDCGFIQQKLDKGFIETVRRLSQHHRRVTFQMVKEQMKAHPSGFHIDSKKNPSHNHPAIQAVLEVMGGDLEEIRTVATQLRENGQSLSAHNLFLALEDKRAANPGFDDGFQAASASVDIDKELVRNLKQENEELRMKMICKICKMKVVEIVFLPCGHLIFCIECAMNRSFCPLCKKQIKGTVHALL</sequence>
<organism evidence="7 8">
    <name type="scientific">Plakobranchus ocellatus</name>
    <dbReference type="NCBI Taxonomy" id="259542"/>
    <lineage>
        <taxon>Eukaryota</taxon>
        <taxon>Metazoa</taxon>
        <taxon>Spiralia</taxon>
        <taxon>Lophotrochozoa</taxon>
        <taxon>Mollusca</taxon>
        <taxon>Gastropoda</taxon>
        <taxon>Heterobranchia</taxon>
        <taxon>Euthyneura</taxon>
        <taxon>Panpulmonata</taxon>
        <taxon>Sacoglossa</taxon>
        <taxon>Placobranchoidea</taxon>
        <taxon>Plakobranchidae</taxon>
        <taxon>Plakobranchus</taxon>
    </lineage>
</organism>
<accession>A0AAV4DG84</accession>
<dbReference type="InterPro" id="IPR050784">
    <property type="entry name" value="IAP"/>
</dbReference>
<proteinExistence type="inferred from homology"/>
<dbReference type="Pfam" id="PF13920">
    <property type="entry name" value="zf-C3HC4_3"/>
    <property type="match status" value="1"/>
</dbReference>
<keyword evidence="8" id="KW-1185">Reference proteome</keyword>
<evidence type="ECO:0000256" key="4">
    <source>
        <dbReference type="ARBA" id="ARBA00022833"/>
    </source>
</evidence>
<dbReference type="SMART" id="SM00184">
    <property type="entry name" value="RING"/>
    <property type="match status" value="1"/>
</dbReference>
<dbReference type="Gene3D" id="3.30.40.10">
    <property type="entry name" value="Zinc/RING finger domain, C3HC4 (zinc finger)"/>
    <property type="match status" value="1"/>
</dbReference>
<dbReference type="PROSITE" id="PS50143">
    <property type="entry name" value="BIR_REPEAT_2"/>
    <property type="match status" value="1"/>
</dbReference>
<dbReference type="GO" id="GO:0005634">
    <property type="term" value="C:nucleus"/>
    <property type="evidence" value="ECO:0007669"/>
    <property type="project" value="TreeGrafter"/>
</dbReference>
<dbReference type="GO" id="GO:0005737">
    <property type="term" value="C:cytoplasm"/>
    <property type="evidence" value="ECO:0007669"/>
    <property type="project" value="TreeGrafter"/>
</dbReference>
<dbReference type="PROSITE" id="PS50089">
    <property type="entry name" value="ZF_RING_2"/>
    <property type="match status" value="1"/>
</dbReference>
<evidence type="ECO:0000256" key="5">
    <source>
        <dbReference type="PROSITE-ProRule" id="PRU00175"/>
    </source>
</evidence>
<evidence type="ECO:0000313" key="8">
    <source>
        <dbReference type="Proteomes" id="UP000735302"/>
    </source>
</evidence>
<reference evidence="7 8" key="1">
    <citation type="journal article" date="2021" name="Elife">
        <title>Chloroplast acquisition without the gene transfer in kleptoplastic sea slugs, Plakobranchus ocellatus.</title>
        <authorList>
            <person name="Maeda T."/>
            <person name="Takahashi S."/>
            <person name="Yoshida T."/>
            <person name="Shimamura S."/>
            <person name="Takaki Y."/>
            <person name="Nagai Y."/>
            <person name="Toyoda A."/>
            <person name="Suzuki Y."/>
            <person name="Arimoto A."/>
            <person name="Ishii H."/>
            <person name="Satoh N."/>
            <person name="Nishiyama T."/>
            <person name="Hasebe M."/>
            <person name="Maruyama T."/>
            <person name="Minagawa J."/>
            <person name="Obokata J."/>
            <person name="Shigenobu S."/>
        </authorList>
    </citation>
    <scope>NUCLEOTIDE SEQUENCE [LARGE SCALE GENOMIC DNA]</scope>
</reference>
<dbReference type="PANTHER" id="PTHR10044:SF139">
    <property type="entry name" value="DEATH-ASSOCIATED INHIBITOR OF APOPTOSIS 2"/>
    <property type="match status" value="1"/>
</dbReference>
<dbReference type="InterPro" id="IPR001370">
    <property type="entry name" value="BIR_rpt"/>
</dbReference>
<keyword evidence="2" id="KW-0479">Metal-binding</keyword>
<dbReference type="Pfam" id="PF00653">
    <property type="entry name" value="BIR"/>
    <property type="match status" value="1"/>
</dbReference>
<dbReference type="InterPro" id="IPR013083">
    <property type="entry name" value="Znf_RING/FYVE/PHD"/>
</dbReference>
<evidence type="ECO:0000259" key="6">
    <source>
        <dbReference type="PROSITE" id="PS50089"/>
    </source>
</evidence>
<dbReference type="InterPro" id="IPR001841">
    <property type="entry name" value="Znf_RING"/>
</dbReference>
<protein>
    <submittedName>
        <fullName evidence="7">Baculoviral iap repeat-containing protein 7</fullName>
    </submittedName>
</protein>
<dbReference type="Proteomes" id="UP000735302">
    <property type="component" value="Unassembled WGS sequence"/>
</dbReference>
<comment type="caution">
    <text evidence="7">The sequence shown here is derived from an EMBL/GenBank/DDBJ whole genome shotgun (WGS) entry which is preliminary data.</text>
</comment>
<gene>
    <name evidence="7" type="ORF">PoB_006981300</name>
</gene>
<dbReference type="GO" id="GO:0051726">
    <property type="term" value="P:regulation of cell cycle"/>
    <property type="evidence" value="ECO:0007669"/>
    <property type="project" value="TreeGrafter"/>
</dbReference>
<comment type="similarity">
    <text evidence="1">Belongs to the IAP family.</text>
</comment>
<dbReference type="Gene3D" id="1.10.1170.10">
    <property type="entry name" value="Inhibitor Of Apoptosis Protein (2mihbC-IAP-1), Chain A"/>
    <property type="match status" value="1"/>
</dbReference>